<evidence type="ECO:0000259" key="1">
    <source>
        <dbReference type="SMART" id="SM01321"/>
    </source>
</evidence>
<evidence type="ECO:0000313" key="3">
    <source>
        <dbReference type="Proteomes" id="UP001302349"/>
    </source>
</evidence>
<sequence>MGNSIFETPRNSKMDLDEVYFWTDTIKDWKTLLKNDGFNEIIINQLKWLVDKELICVNAFVLMPNHLHLIWEMLKFNGKEMPNASFNKWTSSQFLKLTRSKYPKLIGDFQETAEDRKHRFWQRDPLAVAITSRQMFEQKMDYIHLNPLQEKWSLASTPEDYKWSSAKFYEEGIDEFGILTHYSERF</sequence>
<name>A0ABZ0IJH1_9BACT</name>
<keyword evidence="3" id="KW-1185">Reference proteome</keyword>
<dbReference type="Proteomes" id="UP001302349">
    <property type="component" value="Chromosome"/>
</dbReference>
<dbReference type="EMBL" id="CP136051">
    <property type="protein sequence ID" value="WOK04659.1"/>
    <property type="molecule type" value="Genomic_DNA"/>
</dbReference>
<dbReference type="Gene3D" id="3.30.70.1290">
    <property type="entry name" value="Transposase IS200-like"/>
    <property type="match status" value="1"/>
</dbReference>
<organism evidence="2 3">
    <name type="scientific">Imperialibacter roseus</name>
    <dbReference type="NCBI Taxonomy" id="1324217"/>
    <lineage>
        <taxon>Bacteria</taxon>
        <taxon>Pseudomonadati</taxon>
        <taxon>Bacteroidota</taxon>
        <taxon>Cytophagia</taxon>
        <taxon>Cytophagales</taxon>
        <taxon>Flammeovirgaceae</taxon>
        <taxon>Imperialibacter</taxon>
    </lineage>
</organism>
<dbReference type="InterPro" id="IPR002686">
    <property type="entry name" value="Transposase_17"/>
</dbReference>
<accession>A0ABZ0IJH1</accession>
<gene>
    <name evidence="2" type="ORF">RT717_16385</name>
</gene>
<feature type="domain" description="Transposase IS200-like" evidence="1">
    <location>
        <begin position="26"/>
        <end position="146"/>
    </location>
</feature>
<reference evidence="2 3" key="1">
    <citation type="journal article" date="2023" name="Microbiol. Resour. Announc.">
        <title>Complete Genome Sequence of Imperialibacter roseus strain P4T.</title>
        <authorList>
            <person name="Tizabi D.R."/>
            <person name="Bachvaroff T."/>
            <person name="Hill R.T."/>
        </authorList>
    </citation>
    <scope>NUCLEOTIDE SEQUENCE [LARGE SCALE GENOMIC DNA]</scope>
    <source>
        <strain evidence="2 3">P4T</strain>
    </source>
</reference>
<dbReference type="InterPro" id="IPR052715">
    <property type="entry name" value="RAYT_transposase"/>
</dbReference>
<evidence type="ECO:0000313" key="2">
    <source>
        <dbReference type="EMBL" id="WOK04659.1"/>
    </source>
</evidence>
<protein>
    <submittedName>
        <fullName evidence="2">Transposase</fullName>
    </submittedName>
</protein>
<dbReference type="RefSeq" id="WP_317487460.1">
    <property type="nucleotide sequence ID" value="NZ_CP136051.1"/>
</dbReference>
<dbReference type="SMART" id="SM01321">
    <property type="entry name" value="Y1_Tnp"/>
    <property type="match status" value="1"/>
</dbReference>
<dbReference type="SUPFAM" id="SSF143422">
    <property type="entry name" value="Transposase IS200-like"/>
    <property type="match status" value="1"/>
</dbReference>
<dbReference type="PANTHER" id="PTHR36966">
    <property type="entry name" value="REP-ASSOCIATED TYROSINE TRANSPOSASE"/>
    <property type="match status" value="1"/>
</dbReference>
<dbReference type="InterPro" id="IPR036515">
    <property type="entry name" value="Transposase_17_sf"/>
</dbReference>
<dbReference type="PANTHER" id="PTHR36966:SF1">
    <property type="entry name" value="REP-ASSOCIATED TYROSINE TRANSPOSASE"/>
    <property type="match status" value="1"/>
</dbReference>
<proteinExistence type="predicted"/>